<comment type="similarity">
    <text evidence="1">Belongs to the short-chain dehydrogenases/reductases (SDR) family.</text>
</comment>
<evidence type="ECO:0000313" key="3">
    <source>
        <dbReference type="Proteomes" id="UP000814176"/>
    </source>
</evidence>
<protein>
    <recommendedName>
        <fullName evidence="4">NAD(P)-binding protein</fullName>
    </recommendedName>
</protein>
<reference evidence="2 3" key="1">
    <citation type="journal article" date="2021" name="Environ. Microbiol.">
        <title>Gene family expansions and transcriptome signatures uncover fungal adaptations to wood decay.</title>
        <authorList>
            <person name="Hage H."/>
            <person name="Miyauchi S."/>
            <person name="Viragh M."/>
            <person name="Drula E."/>
            <person name="Min B."/>
            <person name="Chaduli D."/>
            <person name="Navarro D."/>
            <person name="Favel A."/>
            <person name="Norest M."/>
            <person name="Lesage-Meessen L."/>
            <person name="Balint B."/>
            <person name="Merenyi Z."/>
            <person name="de Eugenio L."/>
            <person name="Morin E."/>
            <person name="Martinez A.T."/>
            <person name="Baldrian P."/>
            <person name="Stursova M."/>
            <person name="Martinez M.J."/>
            <person name="Novotny C."/>
            <person name="Magnuson J.K."/>
            <person name="Spatafora J.W."/>
            <person name="Maurice S."/>
            <person name="Pangilinan J."/>
            <person name="Andreopoulos W."/>
            <person name="LaButti K."/>
            <person name="Hundley H."/>
            <person name="Na H."/>
            <person name="Kuo A."/>
            <person name="Barry K."/>
            <person name="Lipzen A."/>
            <person name="Henrissat B."/>
            <person name="Riley R."/>
            <person name="Ahrendt S."/>
            <person name="Nagy L.G."/>
            <person name="Grigoriev I.V."/>
            <person name="Martin F."/>
            <person name="Rosso M.N."/>
        </authorList>
    </citation>
    <scope>NUCLEOTIDE SEQUENCE [LARGE SCALE GENOMIC DNA]</scope>
    <source>
        <strain evidence="2 3">CIRM-BRFM 1785</strain>
    </source>
</reference>
<proteinExistence type="inferred from homology"/>
<dbReference type="GeneID" id="72005379"/>
<dbReference type="Gene3D" id="3.40.50.720">
    <property type="entry name" value="NAD(P)-binding Rossmann-like Domain"/>
    <property type="match status" value="1"/>
</dbReference>
<dbReference type="PANTHER" id="PTHR43544:SF15">
    <property type="entry name" value="CHAIN DEHYDROGENASE (ATSC), PUTATIVE (AFU_ORTHOLOGUE AFUA_3G00180)-RELATED"/>
    <property type="match status" value="1"/>
</dbReference>
<dbReference type="EMBL" id="JADCUA010000020">
    <property type="protein sequence ID" value="KAH9833053.1"/>
    <property type="molecule type" value="Genomic_DNA"/>
</dbReference>
<dbReference type="RefSeq" id="XP_047775819.1">
    <property type="nucleotide sequence ID" value="XM_047924647.1"/>
</dbReference>
<comment type="caution">
    <text evidence="2">The sequence shown here is derived from an EMBL/GenBank/DDBJ whole genome shotgun (WGS) entry which is preliminary data.</text>
</comment>
<dbReference type="PRINTS" id="PR00081">
    <property type="entry name" value="GDHRDH"/>
</dbReference>
<organism evidence="2 3">
    <name type="scientific">Rhodofomes roseus</name>
    <dbReference type="NCBI Taxonomy" id="34475"/>
    <lineage>
        <taxon>Eukaryota</taxon>
        <taxon>Fungi</taxon>
        <taxon>Dikarya</taxon>
        <taxon>Basidiomycota</taxon>
        <taxon>Agaricomycotina</taxon>
        <taxon>Agaricomycetes</taxon>
        <taxon>Polyporales</taxon>
        <taxon>Rhodofomes</taxon>
    </lineage>
</organism>
<evidence type="ECO:0000313" key="2">
    <source>
        <dbReference type="EMBL" id="KAH9833053.1"/>
    </source>
</evidence>
<sequence>MSARTGLAMPSYVIVGGSRGVGLELVRQLAVDAENAVFVVARNEAGSKYLNELVEKSTTGNIHIVQADVVEASSMKAAAASVAKATGGSLDVLIHNAARTELTHAFRGLTDYEDDDTLDTEFIQSFKVNVLGAIHAVNAFLPLLRKGSAKKIAIIGSEGGTSEYAWGIRIPGMAAYATTKAAEHLVATKYAVLLEPEGFTVVTISPGLVDTRATAVEKADPADTTEMAGQIARFQEAFTNFKAFTPEEAVSRILSIVAEISPKDNASFWSYYEWRKKD</sequence>
<dbReference type="InterPro" id="IPR002347">
    <property type="entry name" value="SDR_fam"/>
</dbReference>
<dbReference type="InterPro" id="IPR036291">
    <property type="entry name" value="NAD(P)-bd_dom_sf"/>
</dbReference>
<dbReference type="Pfam" id="PF00106">
    <property type="entry name" value="adh_short"/>
    <property type="match status" value="1"/>
</dbReference>
<accession>A0ABQ8K738</accession>
<keyword evidence="3" id="KW-1185">Reference proteome</keyword>
<evidence type="ECO:0008006" key="4">
    <source>
        <dbReference type="Google" id="ProtNLM"/>
    </source>
</evidence>
<dbReference type="PANTHER" id="PTHR43544">
    <property type="entry name" value="SHORT-CHAIN DEHYDROGENASE/REDUCTASE"/>
    <property type="match status" value="1"/>
</dbReference>
<name>A0ABQ8K738_9APHY</name>
<dbReference type="InterPro" id="IPR051468">
    <property type="entry name" value="Fungal_SecMetab_SDRs"/>
</dbReference>
<dbReference type="Proteomes" id="UP000814176">
    <property type="component" value="Unassembled WGS sequence"/>
</dbReference>
<dbReference type="SUPFAM" id="SSF51735">
    <property type="entry name" value="NAD(P)-binding Rossmann-fold domains"/>
    <property type="match status" value="1"/>
</dbReference>
<evidence type="ECO:0000256" key="1">
    <source>
        <dbReference type="ARBA" id="ARBA00006484"/>
    </source>
</evidence>
<gene>
    <name evidence="2" type="ORF">C8Q71DRAFT_776276</name>
</gene>